<keyword evidence="1" id="KW-0472">Membrane</keyword>
<reference evidence="3" key="1">
    <citation type="journal article" date="2019" name="Int. J. Syst. Evol. Microbiol.">
        <title>The Global Catalogue of Microorganisms (GCM) 10K type strain sequencing project: providing services to taxonomists for standard genome sequencing and annotation.</title>
        <authorList>
            <consortium name="The Broad Institute Genomics Platform"/>
            <consortium name="The Broad Institute Genome Sequencing Center for Infectious Disease"/>
            <person name="Wu L."/>
            <person name="Ma J."/>
        </authorList>
    </citation>
    <scope>NUCLEOTIDE SEQUENCE [LARGE SCALE GENOMIC DNA]</scope>
    <source>
        <strain evidence="3">CCUG 56754</strain>
    </source>
</reference>
<dbReference type="InterPro" id="IPR048147">
    <property type="entry name" value="CBO0543-like"/>
</dbReference>
<dbReference type="NCBIfam" id="NF041644">
    <property type="entry name" value="CBO0543_fam"/>
    <property type="match status" value="1"/>
</dbReference>
<evidence type="ECO:0000256" key="1">
    <source>
        <dbReference type="SAM" id="Phobius"/>
    </source>
</evidence>
<dbReference type="Proteomes" id="UP001597040">
    <property type="component" value="Unassembled WGS sequence"/>
</dbReference>
<evidence type="ECO:0000313" key="2">
    <source>
        <dbReference type="EMBL" id="MFD1039241.1"/>
    </source>
</evidence>
<organism evidence="2 3">
    <name type="scientific">Virgibacillus byunsanensis</name>
    <dbReference type="NCBI Taxonomy" id="570945"/>
    <lineage>
        <taxon>Bacteria</taxon>
        <taxon>Bacillati</taxon>
        <taxon>Bacillota</taxon>
        <taxon>Bacilli</taxon>
        <taxon>Bacillales</taxon>
        <taxon>Bacillaceae</taxon>
        <taxon>Virgibacillus</taxon>
    </lineage>
</organism>
<dbReference type="EMBL" id="JBHTKJ010000034">
    <property type="protein sequence ID" value="MFD1039241.1"/>
    <property type="molecule type" value="Genomic_DNA"/>
</dbReference>
<gene>
    <name evidence="2" type="ORF">ACFQ3N_12685</name>
</gene>
<feature type="transmembrane region" description="Helical" evidence="1">
    <location>
        <begin position="29"/>
        <end position="51"/>
    </location>
</feature>
<feature type="transmembrane region" description="Helical" evidence="1">
    <location>
        <begin position="125"/>
        <end position="142"/>
    </location>
</feature>
<protein>
    <submittedName>
        <fullName evidence="2">CBO0543 family protein</fullName>
    </submittedName>
</protein>
<comment type="caution">
    <text evidence="2">The sequence shown here is derived from an EMBL/GenBank/DDBJ whole genome shotgun (WGS) entry which is preliminary data.</text>
</comment>
<feature type="transmembrane region" description="Helical" evidence="1">
    <location>
        <begin position="96"/>
        <end position="113"/>
    </location>
</feature>
<keyword evidence="1" id="KW-1133">Transmembrane helix</keyword>
<evidence type="ECO:0000313" key="3">
    <source>
        <dbReference type="Proteomes" id="UP001597040"/>
    </source>
</evidence>
<accession>A0ABW3LLF9</accession>
<feature type="transmembrane region" description="Helical" evidence="1">
    <location>
        <begin position="63"/>
        <end position="84"/>
    </location>
</feature>
<keyword evidence="3" id="KW-1185">Reference proteome</keyword>
<sequence length="174" mass="20650">MTILFLLIYVFIGWKFGVWKEFKRLYPTLLFFIIGDLLYQFLLFDYTMWMFHPVGTVDEGLGLNHTLIAIGRMSIQYPVTIAVFLGRMTSEKKQQILSIILWIVIYNMSEFFFNYAGGLTYHNGWNYGWDIAFTLMMFPMLLIHYKNPIVAWLLVIPIVFGLWWIFDVPFSVLK</sequence>
<name>A0ABW3LLF9_9BACI</name>
<feature type="transmembrane region" description="Helical" evidence="1">
    <location>
        <begin position="6"/>
        <end position="22"/>
    </location>
</feature>
<proteinExistence type="predicted"/>
<keyword evidence="1" id="KW-0812">Transmembrane</keyword>
<dbReference type="RefSeq" id="WP_390362902.1">
    <property type="nucleotide sequence ID" value="NZ_JBHTKJ010000034.1"/>
</dbReference>
<feature type="transmembrane region" description="Helical" evidence="1">
    <location>
        <begin position="149"/>
        <end position="166"/>
    </location>
</feature>